<evidence type="ECO:0008006" key="3">
    <source>
        <dbReference type="Google" id="ProtNLM"/>
    </source>
</evidence>
<dbReference type="InterPro" id="IPR014942">
    <property type="entry name" value="AbiEii"/>
</dbReference>
<evidence type="ECO:0000313" key="2">
    <source>
        <dbReference type="Proteomes" id="UP000638648"/>
    </source>
</evidence>
<dbReference type="RefSeq" id="WP_192751008.1">
    <property type="nucleotide sequence ID" value="NZ_BAABJL010000151.1"/>
</dbReference>
<accession>A0A927RKQ9</accession>
<dbReference type="Proteomes" id="UP000638648">
    <property type="component" value="Unassembled WGS sequence"/>
</dbReference>
<dbReference type="AlphaFoldDB" id="A0A927RKQ9"/>
<name>A0A927RKQ9_9ACTN</name>
<dbReference type="EMBL" id="JADBEM010000001">
    <property type="protein sequence ID" value="MBE1606993.1"/>
    <property type="molecule type" value="Genomic_DNA"/>
</dbReference>
<organism evidence="1 2">
    <name type="scientific">Actinopolymorpha pittospori</name>
    <dbReference type="NCBI Taxonomy" id="648752"/>
    <lineage>
        <taxon>Bacteria</taxon>
        <taxon>Bacillati</taxon>
        <taxon>Actinomycetota</taxon>
        <taxon>Actinomycetes</taxon>
        <taxon>Propionibacteriales</taxon>
        <taxon>Actinopolymorphaceae</taxon>
        <taxon>Actinopolymorpha</taxon>
    </lineage>
</organism>
<keyword evidence="2" id="KW-1185">Reference proteome</keyword>
<evidence type="ECO:0000313" key="1">
    <source>
        <dbReference type="EMBL" id="MBE1606993.1"/>
    </source>
</evidence>
<gene>
    <name evidence="1" type="ORF">HEB94_003841</name>
</gene>
<protein>
    <recommendedName>
        <fullName evidence="3">Nucleotidyl transferase AbiEii toxin, Type IV TA system</fullName>
    </recommendedName>
</protein>
<reference evidence="1" key="1">
    <citation type="submission" date="2020-10" db="EMBL/GenBank/DDBJ databases">
        <title>Sequencing the genomes of 1000 actinobacteria strains.</title>
        <authorList>
            <person name="Klenk H.-P."/>
        </authorList>
    </citation>
    <scope>NUCLEOTIDE SEQUENCE</scope>
    <source>
        <strain evidence="1">DSM 45354</strain>
    </source>
</reference>
<proteinExistence type="predicted"/>
<dbReference type="Pfam" id="PF08843">
    <property type="entry name" value="AbiEii"/>
    <property type="match status" value="1"/>
</dbReference>
<comment type="caution">
    <text evidence="1">The sequence shown here is derived from an EMBL/GenBank/DDBJ whole genome shotgun (WGS) entry which is preliminary data.</text>
</comment>
<dbReference type="Gene3D" id="3.10.450.620">
    <property type="entry name" value="JHP933, nucleotidyltransferase-like core domain"/>
    <property type="match status" value="1"/>
</dbReference>
<sequence length="253" mass="27809">MLDPREEAAVAAQFGVARTQVRRDHLISHLLAALEPLADDLLFFGGTALSRTILTDGRLSEDIDLMTSRHRDHVAEAVEHRLVQGVRREFPGLRWQPPLRAVPNAQPAVLIAPDGLTVRIQLVGSGGYPPWPTLRRSLLQRYADAPPVALTVPTPASFAAWKTTAWNDRRVSRDLYDLWSLAGIGAINAEAACLFARYGPTGKPPTPHMFDQPPSEQTWHRDLSGQTRLTITAAHALTVVRDTWAAVTDDPAS</sequence>